<keyword evidence="1" id="KW-0472">Membrane</keyword>
<keyword evidence="1" id="KW-1133">Transmembrane helix</keyword>
<evidence type="ECO:0000256" key="1">
    <source>
        <dbReference type="SAM" id="Phobius"/>
    </source>
</evidence>
<evidence type="ECO:0000313" key="2">
    <source>
        <dbReference type="EMBL" id="VEB44125.1"/>
    </source>
</evidence>
<protein>
    <recommendedName>
        <fullName evidence="4">Thiamine transporter membrane protein</fullName>
    </recommendedName>
</protein>
<keyword evidence="1" id="KW-0812">Transmembrane</keyword>
<dbReference type="Proteomes" id="UP000275777">
    <property type="component" value="Chromosome"/>
</dbReference>
<feature type="transmembrane region" description="Helical" evidence="1">
    <location>
        <begin position="52"/>
        <end position="71"/>
    </location>
</feature>
<name>A0A3S4J332_CHRVL</name>
<reference evidence="2 3" key="1">
    <citation type="submission" date="2018-12" db="EMBL/GenBank/DDBJ databases">
        <authorList>
            <consortium name="Pathogen Informatics"/>
        </authorList>
    </citation>
    <scope>NUCLEOTIDE SEQUENCE [LARGE SCALE GENOMIC DNA]</scope>
    <source>
        <strain evidence="2 3">NCTC9695</strain>
    </source>
</reference>
<accession>A0A3S4J332</accession>
<dbReference type="AlphaFoldDB" id="A0A3S4J332"/>
<evidence type="ECO:0000313" key="3">
    <source>
        <dbReference type="Proteomes" id="UP000275777"/>
    </source>
</evidence>
<sequence length="91" mass="10006">MKQSAVPRLILAGLPLSFLLLLAVAPLFRLLAEGGLQFNPSLLADDYLRWRLLWSLIQASASCLLCLVLACRWPGCWPVTAFPDARCCCAC</sequence>
<organism evidence="2 3">
    <name type="scientific">Chromobacterium violaceum</name>
    <dbReference type="NCBI Taxonomy" id="536"/>
    <lineage>
        <taxon>Bacteria</taxon>
        <taxon>Pseudomonadati</taxon>
        <taxon>Pseudomonadota</taxon>
        <taxon>Betaproteobacteria</taxon>
        <taxon>Neisseriales</taxon>
        <taxon>Chromobacteriaceae</taxon>
        <taxon>Chromobacterium</taxon>
    </lineage>
</organism>
<feature type="transmembrane region" description="Helical" evidence="1">
    <location>
        <begin position="9"/>
        <end position="32"/>
    </location>
</feature>
<evidence type="ECO:0008006" key="4">
    <source>
        <dbReference type="Google" id="ProtNLM"/>
    </source>
</evidence>
<gene>
    <name evidence="2" type="ORF">NCTC9695_04599</name>
</gene>
<proteinExistence type="predicted"/>
<dbReference type="EMBL" id="LR134182">
    <property type="protein sequence ID" value="VEB44125.1"/>
    <property type="molecule type" value="Genomic_DNA"/>
</dbReference>